<organism evidence="2 3">
    <name type="scientific">[Ruminococcus] lactaris ATCC 29176</name>
    <dbReference type="NCBI Taxonomy" id="471875"/>
    <lineage>
        <taxon>Bacteria</taxon>
        <taxon>Bacillati</taxon>
        <taxon>Bacillota</taxon>
        <taxon>Clostridia</taxon>
        <taxon>Lachnospirales</taxon>
        <taxon>Lachnospiraceae</taxon>
        <taxon>Mediterraneibacter</taxon>
    </lineage>
</organism>
<proteinExistence type="predicted"/>
<evidence type="ECO:0000313" key="3">
    <source>
        <dbReference type="Proteomes" id="UP000003254"/>
    </source>
</evidence>
<dbReference type="EMBL" id="ABOU02000046">
    <property type="protein sequence ID" value="EDY32245.1"/>
    <property type="molecule type" value="Genomic_DNA"/>
</dbReference>
<evidence type="ECO:0000313" key="2">
    <source>
        <dbReference type="EMBL" id="EDY32245.1"/>
    </source>
</evidence>
<protein>
    <submittedName>
        <fullName evidence="2">Uncharacterized protein</fullName>
    </submittedName>
</protein>
<reference evidence="2 3" key="1">
    <citation type="submission" date="2008-08" db="EMBL/GenBank/DDBJ databases">
        <title>Draft genome sequence of Ruminococcus lactaris ATCC 29176.</title>
        <authorList>
            <person name="Sudarsanam P."/>
            <person name="Ley R."/>
            <person name="Guruge J."/>
            <person name="Turnbaugh P.J."/>
            <person name="Mahowald M."/>
            <person name="Liep D."/>
            <person name="Gordon J."/>
        </authorList>
    </citation>
    <scope>NUCLEOTIDE SEQUENCE [LARGE SCALE GENOMIC DNA]</scope>
    <source>
        <strain evidence="2 3">ATCC 29176</strain>
    </source>
</reference>
<evidence type="ECO:0000256" key="1">
    <source>
        <dbReference type="SAM" id="MobiDB-lite"/>
    </source>
</evidence>
<name>B5CR83_9FIRM</name>
<dbReference type="RefSeq" id="WP_005611993.1">
    <property type="nucleotide sequence ID" value="NZ_CP102292.1"/>
</dbReference>
<keyword evidence="3" id="KW-1185">Reference proteome</keyword>
<dbReference type="Proteomes" id="UP000003254">
    <property type="component" value="Unassembled WGS sequence"/>
</dbReference>
<reference evidence="2 3" key="2">
    <citation type="submission" date="2008-08" db="EMBL/GenBank/DDBJ databases">
        <authorList>
            <person name="Fulton L."/>
            <person name="Clifton S."/>
            <person name="Fulton B."/>
            <person name="Xu J."/>
            <person name="Minx P."/>
            <person name="Pepin K.H."/>
            <person name="Johnson M."/>
            <person name="Bhonagiri V."/>
            <person name="Nash W.E."/>
            <person name="Mardis E.R."/>
            <person name="Wilson R.K."/>
        </authorList>
    </citation>
    <scope>NUCLEOTIDE SEQUENCE [LARGE SCALE GENOMIC DNA]</scope>
    <source>
        <strain evidence="2 3">ATCC 29176</strain>
    </source>
</reference>
<comment type="caution">
    <text evidence="2">The sequence shown here is derived from an EMBL/GenBank/DDBJ whole genome shotgun (WGS) entry which is preliminary data.</text>
</comment>
<feature type="compositionally biased region" description="Basic and acidic residues" evidence="1">
    <location>
        <begin position="26"/>
        <end position="37"/>
    </location>
</feature>
<dbReference type="GeneID" id="77334521"/>
<feature type="region of interest" description="Disordered" evidence="1">
    <location>
        <begin position="26"/>
        <end position="51"/>
    </location>
</feature>
<dbReference type="AlphaFoldDB" id="B5CR83"/>
<sequence>MSGKLIIEGNAVYELDEECMLRKRLDQTDEEEKREAEGWVAGKYPKEDTKK</sequence>
<gene>
    <name evidence="2" type="ORF">RUMLAC_01983</name>
</gene>
<accession>B5CR83</accession>
<dbReference type="HOGENOM" id="CLU_210310_1_0_9"/>